<protein>
    <submittedName>
        <fullName evidence="3">Hsp70 family protein</fullName>
    </submittedName>
</protein>
<dbReference type="PRINTS" id="PR00301">
    <property type="entry name" value="HEATSHOCK70"/>
</dbReference>
<accession>A0A6M4AQI4</accession>
<dbReference type="AlphaFoldDB" id="A0A6M4AQI4"/>
<keyword evidence="2" id="KW-0067">ATP-binding</keyword>
<proteinExistence type="predicted"/>
<evidence type="ECO:0000313" key="3">
    <source>
        <dbReference type="EMBL" id="QJQ31298.1"/>
    </source>
</evidence>
<dbReference type="PANTHER" id="PTHR42749:SF1">
    <property type="entry name" value="CELL SHAPE-DETERMINING PROTEIN MREB"/>
    <property type="match status" value="1"/>
</dbReference>
<dbReference type="GO" id="GO:0140662">
    <property type="term" value="F:ATP-dependent protein folding chaperone"/>
    <property type="evidence" value="ECO:0007669"/>
    <property type="project" value="InterPro"/>
</dbReference>
<evidence type="ECO:0000313" key="4">
    <source>
        <dbReference type="Proteomes" id="UP000503018"/>
    </source>
</evidence>
<dbReference type="SUPFAM" id="SSF53067">
    <property type="entry name" value="Actin-like ATPase domain"/>
    <property type="match status" value="2"/>
</dbReference>
<evidence type="ECO:0000256" key="1">
    <source>
        <dbReference type="ARBA" id="ARBA00022741"/>
    </source>
</evidence>
<dbReference type="InterPro" id="IPR042054">
    <property type="entry name" value="YegD-like"/>
</dbReference>
<dbReference type="InterPro" id="IPR043129">
    <property type="entry name" value="ATPase_NBD"/>
</dbReference>
<dbReference type="Pfam" id="PF00012">
    <property type="entry name" value="HSP70"/>
    <property type="match status" value="1"/>
</dbReference>
<sequence length="440" mass="47789">MPASMSAQRAVGIDFGTTNSVIAVPGGEHGSELVTFASPDGEAAIFRSALCFWEEDARSGGLGHAAGPWAVAEYLDFPLGCRFVQSFKSVAANPAFEQASLFDRRLRFEEVGQIFLRHLLAHAGGQLADLPDRIIVGRPVRYVGARPDPALARQRYNAMFALLGRPVQYVYEPIGAAYGFAARLGQPTTLLVADFGGGTSDFSIMRVEAPGTPRRCTALSSAGIGIAGDRFDYRIMDNLVLPMLGKGGSYRSFDKILEIPGGHFSDFGDWSRLALMRNRKTMEALTRLQRSALDPDAIGRMIAVIEHEQGYPLYEAVGALKRSLSMADHAAFHFDGPDLRIDAEVRRSEFEQWIAPDLAQIAATVDMVLARAGLQAEQIDHVFLTGGSSLIPAVRQLFEQRFGSSQIESGNELTSIAHGLALIGQDADVEEWIAPEEDMA</sequence>
<keyword evidence="4" id="KW-1185">Reference proteome</keyword>
<dbReference type="Gene3D" id="3.30.420.40">
    <property type="match status" value="3"/>
</dbReference>
<organism evidence="3 4">
    <name type="scientific">Sphingomonas lacunae</name>
    <dbReference type="NCBI Taxonomy" id="2698828"/>
    <lineage>
        <taxon>Bacteria</taxon>
        <taxon>Pseudomonadati</taxon>
        <taxon>Pseudomonadota</taxon>
        <taxon>Alphaproteobacteria</taxon>
        <taxon>Sphingomonadales</taxon>
        <taxon>Sphingomonadaceae</taxon>
        <taxon>Sphingomonas</taxon>
    </lineage>
</organism>
<reference evidence="3 4" key="1">
    <citation type="submission" date="2020-01" db="EMBL/GenBank/DDBJ databases">
        <title>Sphingomonas sp. strain CSW-10.</title>
        <authorList>
            <person name="Chen W.-M."/>
        </authorList>
    </citation>
    <scope>NUCLEOTIDE SEQUENCE [LARGE SCALE GENOMIC DNA]</scope>
    <source>
        <strain evidence="3 4">CSW-10</strain>
    </source>
</reference>
<dbReference type="CDD" id="cd10231">
    <property type="entry name" value="ASKHA_NBD_HSP70_YegD-like"/>
    <property type="match status" value="1"/>
</dbReference>
<name>A0A6M4AQI4_9SPHN</name>
<dbReference type="KEGG" id="slan:GV829_01610"/>
<dbReference type="PANTHER" id="PTHR42749">
    <property type="entry name" value="CELL SHAPE-DETERMINING PROTEIN MREB"/>
    <property type="match status" value="1"/>
</dbReference>
<dbReference type="Proteomes" id="UP000503018">
    <property type="component" value="Chromosome"/>
</dbReference>
<keyword evidence="1" id="KW-0547">Nucleotide-binding</keyword>
<dbReference type="Gene3D" id="3.90.640.10">
    <property type="entry name" value="Actin, Chain A, domain 4"/>
    <property type="match status" value="2"/>
</dbReference>
<gene>
    <name evidence="3" type="ORF">GV829_01610</name>
</gene>
<evidence type="ECO:0000256" key="2">
    <source>
        <dbReference type="ARBA" id="ARBA00022840"/>
    </source>
</evidence>
<dbReference type="GO" id="GO:0005524">
    <property type="term" value="F:ATP binding"/>
    <property type="evidence" value="ECO:0007669"/>
    <property type="project" value="UniProtKB-KW"/>
</dbReference>
<dbReference type="EMBL" id="CP053015">
    <property type="protein sequence ID" value="QJQ31298.1"/>
    <property type="molecule type" value="Genomic_DNA"/>
</dbReference>
<dbReference type="InterPro" id="IPR013126">
    <property type="entry name" value="Hsp_70_fam"/>
</dbReference>